<dbReference type="Pfam" id="PF14470">
    <property type="entry name" value="bPH_3"/>
    <property type="match status" value="1"/>
</dbReference>
<comment type="caution">
    <text evidence="3">The sequence shown here is derived from an EMBL/GenBank/DDBJ whole genome shotgun (WGS) entry which is preliminary data.</text>
</comment>
<feature type="domain" description="YokE-like PH" evidence="2">
    <location>
        <begin position="54"/>
        <end position="131"/>
    </location>
</feature>
<reference evidence="3 4" key="2">
    <citation type="submission" date="2018-05" db="EMBL/GenBank/DDBJ databases">
        <authorList>
            <person name="Lanie J.A."/>
            <person name="Ng W.-L."/>
            <person name="Kazmierczak K.M."/>
            <person name="Andrzejewski T.M."/>
            <person name="Davidsen T.M."/>
            <person name="Wayne K.J."/>
            <person name="Tettelin H."/>
            <person name="Glass J.I."/>
            <person name="Rusch D."/>
            <person name="Podicherti R."/>
            <person name="Tsui H.-C.T."/>
            <person name="Winkler M.E."/>
        </authorList>
    </citation>
    <scope>NUCLEOTIDE SEQUENCE [LARGE SCALE GENOMIC DNA]</scope>
    <source>
        <strain evidence="3 4">C305</strain>
    </source>
</reference>
<dbReference type="InterPro" id="IPR026870">
    <property type="entry name" value="Zinc_ribbon_dom"/>
</dbReference>
<accession>A0A2U2XEY2</accession>
<name>A0A2U2XEY2_9FLAO</name>
<evidence type="ECO:0008006" key="5">
    <source>
        <dbReference type="Google" id="ProtNLM"/>
    </source>
</evidence>
<reference evidence="3 4" key="1">
    <citation type="submission" date="2018-05" db="EMBL/GenBank/DDBJ databases">
        <title>Brumimicrobium oceani sp. nov., isolated from coastal sediment.</title>
        <authorList>
            <person name="Kou Y."/>
        </authorList>
    </citation>
    <scope>NUCLEOTIDE SEQUENCE [LARGE SCALE GENOMIC DNA]</scope>
    <source>
        <strain evidence="3 4">C305</strain>
    </source>
</reference>
<dbReference type="Proteomes" id="UP000245370">
    <property type="component" value="Unassembled WGS sequence"/>
</dbReference>
<evidence type="ECO:0000313" key="4">
    <source>
        <dbReference type="Proteomes" id="UP000245370"/>
    </source>
</evidence>
<organism evidence="3 4">
    <name type="scientific">Brumimicrobium oceani</name>
    <dbReference type="NCBI Taxonomy" id="2100725"/>
    <lineage>
        <taxon>Bacteria</taxon>
        <taxon>Pseudomonadati</taxon>
        <taxon>Bacteroidota</taxon>
        <taxon>Flavobacteriia</taxon>
        <taxon>Flavobacteriales</taxon>
        <taxon>Crocinitomicaceae</taxon>
        <taxon>Brumimicrobium</taxon>
    </lineage>
</organism>
<protein>
    <recommendedName>
        <fullName evidence="5">Zinc-ribbon domain-containing protein</fullName>
    </recommendedName>
</protein>
<dbReference type="RefSeq" id="WP_109358470.1">
    <property type="nucleotide sequence ID" value="NZ_QFRJ01000002.1"/>
</dbReference>
<dbReference type="AlphaFoldDB" id="A0A2U2XEY2"/>
<evidence type="ECO:0000313" key="3">
    <source>
        <dbReference type="EMBL" id="PWH86359.1"/>
    </source>
</evidence>
<evidence type="ECO:0000259" key="2">
    <source>
        <dbReference type="Pfam" id="PF14470"/>
    </source>
</evidence>
<dbReference type="InterPro" id="IPR039519">
    <property type="entry name" value="YokE-like_PH"/>
</dbReference>
<dbReference type="EMBL" id="QFRJ01000002">
    <property type="protein sequence ID" value="PWH86359.1"/>
    <property type="molecule type" value="Genomic_DNA"/>
</dbReference>
<dbReference type="OrthoDB" id="1143019at2"/>
<gene>
    <name evidence="3" type="ORF">DIT68_03720</name>
</gene>
<keyword evidence="4" id="KW-1185">Reference proteome</keyword>
<proteinExistence type="predicted"/>
<feature type="domain" description="Zinc-ribbon" evidence="1">
    <location>
        <begin position="2"/>
        <end position="24"/>
    </location>
</feature>
<dbReference type="Pfam" id="PF13240">
    <property type="entry name" value="Zn_Ribbon_1"/>
    <property type="match status" value="1"/>
</dbReference>
<sequence length="135" mass="15164">MYCSNCGNEIFKEANFCSNCGIKLGPSINSKEVNSANNFETFSFSSNFILGGSLLTPDRVTITSSELIYRKRNSNFIGVDEIAIPFKRISSFELDRRLISTMIVVYTMGNEIVKLKSFSIGDAKKIRKVLNERLV</sequence>
<evidence type="ECO:0000259" key="1">
    <source>
        <dbReference type="Pfam" id="PF13240"/>
    </source>
</evidence>